<dbReference type="STRING" id="579138.Zymop_1539"/>
<keyword evidence="3 6" id="KW-0813">Transport</keyword>
<sequence length="294" mass="32252">MKFLGIFATIALCFLSQNKVEARTIKAVASFTVLADVIKQVGGTHVNVISLVPPEGDPHEFEPSPDDAKHLRTADLIFISGEGLETWFSRLALVSGYKGRPIVVSKGVNTRMIKEDGHIIVDPHVWNSISNVEIWVKNIAQVLSKADPEDARDFASNAARYIIQLQALDRDAHARLDPIPISRRKILTNHDAFGYFGRDYGITFLSPVGISTEAEPSAADVATIIRQIRQQGGKVFFFENSTDPRLVQQIAAEAGVHSGGKLYVESLSPPNGPAPTYMAMFQHNVDQIVKALSH</sequence>
<dbReference type="Proteomes" id="UP000000491">
    <property type="component" value="Chromosome"/>
</dbReference>
<dbReference type="Gene3D" id="3.40.50.1980">
    <property type="entry name" value="Nitrogenase molybdenum iron protein domain"/>
    <property type="match status" value="2"/>
</dbReference>
<evidence type="ECO:0000256" key="6">
    <source>
        <dbReference type="RuleBase" id="RU003512"/>
    </source>
</evidence>
<dbReference type="InterPro" id="IPR006129">
    <property type="entry name" value="AdhesinB"/>
</dbReference>
<evidence type="ECO:0000256" key="3">
    <source>
        <dbReference type="ARBA" id="ARBA00022448"/>
    </source>
</evidence>
<dbReference type="PRINTS" id="PR00690">
    <property type="entry name" value="ADHESNFAMILY"/>
</dbReference>
<dbReference type="GO" id="GO:0007155">
    <property type="term" value="P:cell adhesion"/>
    <property type="evidence" value="ECO:0007669"/>
    <property type="project" value="InterPro"/>
</dbReference>
<proteinExistence type="inferred from homology"/>
<dbReference type="GO" id="GO:0030001">
    <property type="term" value="P:metal ion transport"/>
    <property type="evidence" value="ECO:0007669"/>
    <property type="project" value="InterPro"/>
</dbReference>
<evidence type="ECO:0000313" key="8">
    <source>
        <dbReference type="Proteomes" id="UP000000491"/>
    </source>
</evidence>
<dbReference type="EMBL" id="CP002865">
    <property type="protein sequence ID" value="AEI38429.1"/>
    <property type="molecule type" value="Genomic_DNA"/>
</dbReference>
<dbReference type="KEGG" id="zmp:Zymop_1539"/>
<dbReference type="AlphaFoldDB" id="F8EW19"/>
<keyword evidence="5" id="KW-0732">Signal</keyword>
<dbReference type="InterPro" id="IPR050492">
    <property type="entry name" value="Bact_metal-bind_prot9"/>
</dbReference>
<dbReference type="PANTHER" id="PTHR42953:SF1">
    <property type="entry name" value="METAL-BINDING PROTEIN HI_0362-RELATED"/>
    <property type="match status" value="1"/>
</dbReference>
<evidence type="ECO:0000256" key="5">
    <source>
        <dbReference type="ARBA" id="ARBA00022729"/>
    </source>
</evidence>
<reference evidence="7 8" key="1">
    <citation type="journal article" date="2011" name="J. Bacteriol.">
        <title>Genome sequence of the ethanol-producing Zymomonas mobilis subsp. pomaceae lectotype strain ATCC 29192.</title>
        <authorList>
            <person name="Kouvelis V.N."/>
            <person name="Davenport K.W."/>
            <person name="Brettin T.S."/>
            <person name="Bruce D."/>
            <person name="Detter C."/>
            <person name="Han C.S."/>
            <person name="Nolan M."/>
            <person name="Tapia R."/>
            <person name="Damoulaki A."/>
            <person name="Kyrpides N.C."/>
            <person name="Typas M.A."/>
            <person name="Pappas K.M."/>
        </authorList>
    </citation>
    <scope>NUCLEOTIDE SEQUENCE [LARGE SCALE GENOMIC DNA]</scope>
    <source>
        <strain evidence="8">ATCC 29192 / DSM 22645 / JCM 10191 / CCUG 17912 / NBRC 13757 / NCIMB 11200 / NRRL B-4491 / Barker I</strain>
    </source>
</reference>
<dbReference type="GO" id="GO:0030313">
    <property type="term" value="C:cell envelope"/>
    <property type="evidence" value="ECO:0007669"/>
    <property type="project" value="UniProtKB-SubCell"/>
</dbReference>
<dbReference type="SUPFAM" id="SSF53807">
    <property type="entry name" value="Helical backbone' metal receptor"/>
    <property type="match status" value="1"/>
</dbReference>
<evidence type="ECO:0000313" key="7">
    <source>
        <dbReference type="EMBL" id="AEI38429.1"/>
    </source>
</evidence>
<dbReference type="PATRIC" id="fig|579138.3.peg.1632"/>
<comment type="subcellular location">
    <subcellularLocation>
        <location evidence="1">Cell envelope</location>
    </subcellularLocation>
</comment>
<evidence type="ECO:0000256" key="4">
    <source>
        <dbReference type="ARBA" id="ARBA00022723"/>
    </source>
</evidence>
<dbReference type="Pfam" id="PF01297">
    <property type="entry name" value="ZnuA"/>
    <property type="match status" value="1"/>
</dbReference>
<comment type="similarity">
    <text evidence="2 6">Belongs to the bacterial solute-binding protein 9 family.</text>
</comment>
<keyword evidence="4" id="KW-0479">Metal-binding</keyword>
<dbReference type="GO" id="GO:0046872">
    <property type="term" value="F:metal ion binding"/>
    <property type="evidence" value="ECO:0007669"/>
    <property type="project" value="UniProtKB-KW"/>
</dbReference>
<protein>
    <submittedName>
        <fullName evidence="7">Periplasmic solute binding protein</fullName>
    </submittedName>
</protein>
<dbReference type="InterPro" id="IPR006127">
    <property type="entry name" value="ZnuA-like"/>
</dbReference>
<dbReference type="PRINTS" id="PR00691">
    <property type="entry name" value="ADHESINB"/>
</dbReference>
<name>F8EW19_ZYMMT</name>
<evidence type="ECO:0000256" key="2">
    <source>
        <dbReference type="ARBA" id="ARBA00011028"/>
    </source>
</evidence>
<dbReference type="InterPro" id="IPR006128">
    <property type="entry name" value="Lipoprotein_PsaA-like"/>
</dbReference>
<accession>F8EW19</accession>
<dbReference type="RefSeq" id="WP_013934817.1">
    <property type="nucleotide sequence ID" value="NC_015709.1"/>
</dbReference>
<evidence type="ECO:0000256" key="1">
    <source>
        <dbReference type="ARBA" id="ARBA00004196"/>
    </source>
</evidence>
<dbReference type="CDD" id="cd01137">
    <property type="entry name" value="PsaA"/>
    <property type="match status" value="1"/>
</dbReference>
<gene>
    <name evidence="7" type="ordered locus">Zymop_1539</name>
</gene>
<dbReference type="eggNOG" id="COG0803">
    <property type="taxonomic scope" value="Bacteria"/>
</dbReference>
<dbReference type="PANTHER" id="PTHR42953">
    <property type="entry name" value="HIGH-AFFINITY ZINC UPTAKE SYSTEM PROTEIN ZNUA-RELATED"/>
    <property type="match status" value="1"/>
</dbReference>
<organism evidence="7 8">
    <name type="scientific">Zymomonas mobilis subsp. pomaceae (strain ATCC 29192 / DSM 22645 / JCM 10191 / CCUG 17912 / NBRC 13757 / NCIMB 11200 / NRRL B-4491 / Barker I)</name>
    <dbReference type="NCBI Taxonomy" id="579138"/>
    <lineage>
        <taxon>Bacteria</taxon>
        <taxon>Pseudomonadati</taxon>
        <taxon>Pseudomonadota</taxon>
        <taxon>Alphaproteobacteria</taxon>
        <taxon>Sphingomonadales</taxon>
        <taxon>Zymomonadaceae</taxon>
        <taxon>Zymomonas</taxon>
    </lineage>
</organism>
<dbReference type="HOGENOM" id="CLU_016838_1_1_5"/>